<keyword evidence="5 13" id="KW-0479">Metal-binding</keyword>
<evidence type="ECO:0000256" key="2">
    <source>
        <dbReference type="ARBA" id="ARBA00006024"/>
    </source>
</evidence>
<evidence type="ECO:0000256" key="12">
    <source>
        <dbReference type="ARBA" id="ARBA00047308"/>
    </source>
</evidence>
<dbReference type="FunFam" id="2.70.150.10:FF:000002">
    <property type="entry name" value="Copper-transporting ATPase 1, putative"/>
    <property type="match status" value="1"/>
</dbReference>
<feature type="transmembrane region" description="Helical" evidence="13">
    <location>
        <begin position="92"/>
        <end position="116"/>
    </location>
</feature>
<feature type="transmembrane region" description="Helical" evidence="13">
    <location>
        <begin position="657"/>
        <end position="680"/>
    </location>
</feature>
<comment type="similarity">
    <text evidence="2 13">Belongs to the cation transport ATPase (P-type) (TC 3.A.3) family. Type IB subfamily.</text>
</comment>
<accession>A0A5B8S1F5</accession>
<dbReference type="Gene3D" id="2.70.150.10">
    <property type="entry name" value="Calcium-transporting ATPase, cytoplasmic transduction domain A"/>
    <property type="match status" value="1"/>
</dbReference>
<dbReference type="NCBIfam" id="TIGR01494">
    <property type="entry name" value="ATPase_P-type"/>
    <property type="match status" value="1"/>
</dbReference>
<evidence type="ECO:0000256" key="9">
    <source>
        <dbReference type="ARBA" id="ARBA00022989"/>
    </source>
</evidence>
<evidence type="ECO:0000259" key="14">
    <source>
        <dbReference type="PROSITE" id="PS50846"/>
    </source>
</evidence>
<dbReference type="EMBL" id="CP042344">
    <property type="protein sequence ID" value="QEA14457.1"/>
    <property type="molecule type" value="Genomic_DNA"/>
</dbReference>
<dbReference type="Pfam" id="PF00122">
    <property type="entry name" value="E1-E2_ATPase"/>
    <property type="match status" value="1"/>
</dbReference>
<dbReference type="SFLD" id="SFLDS00003">
    <property type="entry name" value="Haloacid_Dehalogenase"/>
    <property type="match status" value="1"/>
</dbReference>
<organism evidence="15 16">
    <name type="scientific">Comamonas flocculans</name>
    <dbReference type="NCBI Taxonomy" id="2597701"/>
    <lineage>
        <taxon>Bacteria</taxon>
        <taxon>Pseudomonadati</taxon>
        <taxon>Pseudomonadota</taxon>
        <taxon>Betaproteobacteria</taxon>
        <taxon>Burkholderiales</taxon>
        <taxon>Comamonadaceae</taxon>
        <taxon>Comamonas</taxon>
    </lineage>
</organism>
<dbReference type="InterPro" id="IPR018303">
    <property type="entry name" value="ATPase_P-typ_P_site"/>
</dbReference>
<dbReference type="InterPro" id="IPR036163">
    <property type="entry name" value="HMA_dom_sf"/>
</dbReference>
<dbReference type="SUPFAM" id="SSF81653">
    <property type="entry name" value="Calcium ATPase, transduction domain A"/>
    <property type="match status" value="1"/>
</dbReference>
<evidence type="ECO:0000313" key="16">
    <source>
        <dbReference type="Proteomes" id="UP000321199"/>
    </source>
</evidence>
<feature type="domain" description="HMA" evidence="14">
    <location>
        <begin position="2"/>
        <end position="68"/>
    </location>
</feature>
<dbReference type="FunFam" id="3.30.70.100:FF:000001">
    <property type="entry name" value="ATPase copper transporting beta"/>
    <property type="match status" value="1"/>
</dbReference>
<dbReference type="PRINTS" id="PR00941">
    <property type="entry name" value="CDATPASE"/>
</dbReference>
<dbReference type="InterPro" id="IPR036412">
    <property type="entry name" value="HAD-like_sf"/>
</dbReference>
<evidence type="ECO:0000313" key="15">
    <source>
        <dbReference type="EMBL" id="QEA14457.1"/>
    </source>
</evidence>
<dbReference type="GO" id="GO:0046872">
    <property type="term" value="F:metal ion binding"/>
    <property type="evidence" value="ECO:0007669"/>
    <property type="project" value="UniProtKB-KW"/>
</dbReference>
<evidence type="ECO:0000256" key="1">
    <source>
        <dbReference type="ARBA" id="ARBA00004141"/>
    </source>
</evidence>
<dbReference type="GO" id="GO:0005886">
    <property type="term" value="C:plasma membrane"/>
    <property type="evidence" value="ECO:0007669"/>
    <property type="project" value="UniProtKB-SubCell"/>
</dbReference>
<dbReference type="SFLD" id="SFLDG00002">
    <property type="entry name" value="C1.7:_P-type_atpase_like"/>
    <property type="match status" value="1"/>
</dbReference>
<dbReference type="Gene3D" id="3.30.70.100">
    <property type="match status" value="1"/>
</dbReference>
<keyword evidence="6 13" id="KW-0547">Nucleotide-binding</keyword>
<dbReference type="InterPro" id="IPR001757">
    <property type="entry name" value="P_typ_ATPase"/>
</dbReference>
<dbReference type="Pfam" id="PF00403">
    <property type="entry name" value="HMA"/>
    <property type="match status" value="1"/>
</dbReference>
<evidence type="ECO:0000256" key="3">
    <source>
        <dbReference type="ARBA" id="ARBA00022448"/>
    </source>
</evidence>
<keyword evidence="3" id="KW-0813">Transport</keyword>
<dbReference type="InterPro" id="IPR044492">
    <property type="entry name" value="P_typ_ATPase_HD_dom"/>
</dbReference>
<evidence type="ECO:0000256" key="11">
    <source>
        <dbReference type="ARBA" id="ARBA00039097"/>
    </source>
</evidence>
<gene>
    <name evidence="15" type="ORF">FOZ74_04255</name>
</gene>
<dbReference type="PRINTS" id="PR00119">
    <property type="entry name" value="CATATPASE"/>
</dbReference>
<evidence type="ECO:0000256" key="8">
    <source>
        <dbReference type="ARBA" id="ARBA00022967"/>
    </source>
</evidence>
<evidence type="ECO:0000256" key="13">
    <source>
        <dbReference type="RuleBase" id="RU362081"/>
    </source>
</evidence>
<dbReference type="Gene3D" id="3.40.50.1000">
    <property type="entry name" value="HAD superfamily/HAD-like"/>
    <property type="match status" value="1"/>
</dbReference>
<feature type="transmembrane region" description="Helical" evidence="13">
    <location>
        <begin position="345"/>
        <end position="374"/>
    </location>
</feature>
<feature type="transmembrane region" description="Helical" evidence="13">
    <location>
        <begin position="123"/>
        <end position="140"/>
    </location>
</feature>
<dbReference type="PROSITE" id="PS50846">
    <property type="entry name" value="HMA_2"/>
    <property type="match status" value="1"/>
</dbReference>
<dbReference type="GO" id="GO:0016463">
    <property type="term" value="F:P-type zinc transporter activity"/>
    <property type="evidence" value="ECO:0007669"/>
    <property type="project" value="UniProtKB-EC"/>
</dbReference>
<dbReference type="InterPro" id="IPR023298">
    <property type="entry name" value="ATPase_P-typ_TM_dom_sf"/>
</dbReference>
<dbReference type="NCBIfam" id="TIGR01511">
    <property type="entry name" value="ATPase-IB1_Cu"/>
    <property type="match status" value="1"/>
</dbReference>
<dbReference type="CDD" id="cd00371">
    <property type="entry name" value="HMA"/>
    <property type="match status" value="1"/>
</dbReference>
<dbReference type="EC" id="7.2.2.12" evidence="11"/>
<dbReference type="KEGG" id="cof:FOZ74_04255"/>
<dbReference type="NCBIfam" id="TIGR01525">
    <property type="entry name" value="ATPase-IB_hvy"/>
    <property type="match status" value="1"/>
</dbReference>
<evidence type="ECO:0000256" key="6">
    <source>
        <dbReference type="ARBA" id="ARBA00022741"/>
    </source>
</evidence>
<dbReference type="Proteomes" id="UP000321199">
    <property type="component" value="Chromosome"/>
</dbReference>
<keyword evidence="13" id="KW-1003">Cell membrane</keyword>
<evidence type="ECO:0000256" key="10">
    <source>
        <dbReference type="ARBA" id="ARBA00023136"/>
    </source>
</evidence>
<dbReference type="OrthoDB" id="8552908at2"/>
<feature type="transmembrane region" description="Helical" evidence="13">
    <location>
        <begin position="321"/>
        <end position="339"/>
    </location>
</feature>
<reference evidence="15 16" key="1">
    <citation type="submission" date="2019-07" db="EMBL/GenBank/DDBJ databases">
        <title>Complete genome sequence of Comamonas sp. NLF 7-7 isolated from livestock.</title>
        <authorList>
            <person name="Kim D.H."/>
            <person name="Kim J.G."/>
        </authorList>
    </citation>
    <scope>NUCLEOTIDE SEQUENCE [LARGE SCALE GENOMIC DNA]</scope>
    <source>
        <strain evidence="15 16">NLF 7-7</strain>
    </source>
</reference>
<dbReference type="SUPFAM" id="SSF56784">
    <property type="entry name" value="HAD-like"/>
    <property type="match status" value="1"/>
</dbReference>
<evidence type="ECO:0000256" key="7">
    <source>
        <dbReference type="ARBA" id="ARBA00022840"/>
    </source>
</evidence>
<protein>
    <recommendedName>
        <fullName evidence="11">P-type Zn(2+) transporter</fullName>
        <ecNumber evidence="11">7.2.2.12</ecNumber>
    </recommendedName>
</protein>
<dbReference type="InterPro" id="IPR023214">
    <property type="entry name" value="HAD_sf"/>
</dbReference>
<proteinExistence type="inferred from homology"/>
<dbReference type="PROSITE" id="PS01229">
    <property type="entry name" value="COF_2"/>
    <property type="match status" value="1"/>
</dbReference>
<dbReference type="GO" id="GO:0005524">
    <property type="term" value="F:ATP binding"/>
    <property type="evidence" value="ECO:0007669"/>
    <property type="project" value="UniProtKB-UniRule"/>
</dbReference>
<keyword evidence="7 13" id="KW-0067">ATP-binding</keyword>
<dbReference type="GO" id="GO:0016887">
    <property type="term" value="F:ATP hydrolysis activity"/>
    <property type="evidence" value="ECO:0007669"/>
    <property type="project" value="InterPro"/>
</dbReference>
<comment type="catalytic activity">
    <reaction evidence="12">
        <text>Zn(2+)(in) + ATP + H2O = Zn(2+)(out) + ADP + phosphate + H(+)</text>
        <dbReference type="Rhea" id="RHEA:20621"/>
        <dbReference type="ChEBI" id="CHEBI:15377"/>
        <dbReference type="ChEBI" id="CHEBI:15378"/>
        <dbReference type="ChEBI" id="CHEBI:29105"/>
        <dbReference type="ChEBI" id="CHEBI:30616"/>
        <dbReference type="ChEBI" id="CHEBI:43474"/>
        <dbReference type="ChEBI" id="CHEBI:456216"/>
        <dbReference type="EC" id="7.2.2.12"/>
    </reaction>
</comment>
<dbReference type="SUPFAM" id="SSF55008">
    <property type="entry name" value="HMA, heavy metal-associated domain"/>
    <property type="match status" value="1"/>
</dbReference>
<dbReference type="PANTHER" id="PTHR48085:SF5">
    <property type="entry name" value="CADMIUM_ZINC-TRANSPORTING ATPASE HMA4-RELATED"/>
    <property type="match status" value="1"/>
</dbReference>
<dbReference type="AlphaFoldDB" id="A0A5B8S1F5"/>
<dbReference type="SFLD" id="SFLDF00027">
    <property type="entry name" value="p-type_atpase"/>
    <property type="match status" value="1"/>
</dbReference>
<feature type="transmembrane region" description="Helical" evidence="13">
    <location>
        <begin position="160"/>
        <end position="181"/>
    </location>
</feature>
<dbReference type="PROSITE" id="PS00154">
    <property type="entry name" value="ATPASE_E1_E2"/>
    <property type="match status" value="1"/>
</dbReference>
<dbReference type="InterPro" id="IPR023299">
    <property type="entry name" value="ATPase_P-typ_cyto_dom_N"/>
</dbReference>
<keyword evidence="10 13" id="KW-0472">Membrane</keyword>
<comment type="subcellular location">
    <subcellularLocation>
        <location evidence="13">Cell membrane</location>
    </subcellularLocation>
    <subcellularLocation>
        <location evidence="1">Membrane</location>
        <topology evidence="1">Multi-pass membrane protein</topology>
    </subcellularLocation>
</comment>
<dbReference type="InterPro" id="IPR027256">
    <property type="entry name" value="P-typ_ATPase_IB"/>
</dbReference>
<dbReference type="InterPro" id="IPR006121">
    <property type="entry name" value="HMA_dom"/>
</dbReference>
<evidence type="ECO:0000256" key="5">
    <source>
        <dbReference type="ARBA" id="ARBA00022723"/>
    </source>
</evidence>
<dbReference type="InterPro" id="IPR008250">
    <property type="entry name" value="ATPase_P-typ_transduc_dom_A_sf"/>
</dbReference>
<keyword evidence="16" id="KW-1185">Reference proteome</keyword>
<dbReference type="Gene3D" id="3.40.1110.10">
    <property type="entry name" value="Calcium-transporting ATPase, cytoplasmic domain N"/>
    <property type="match status" value="1"/>
</dbReference>
<dbReference type="InterPro" id="IPR059000">
    <property type="entry name" value="ATPase_P-type_domA"/>
</dbReference>
<keyword evidence="9 13" id="KW-1133">Transmembrane helix</keyword>
<sequence>MQTLELPVSGMDCAACARKAQRALMRVPGVQTADVLLNAEKAVIQFDADTATPDALRATIEKVGFSVPQPMAAPEDEAPDHLLQAKALQRQLFATLGLLFGTILFVVVIGEGLGLFEKITESVPWWAGLLAVLAFGYPIFKDVLASALRREVTSHTLMSVGAVAALAIGQWATAAIVVFFMRVGEFTERFTSERARKLLKEMTALVPQTARVQRDGVEREVAIEAVVPGDVVIVRPGERVPVDGVVLEGQATLDQAAITGESMPVEAEAGDRVYAAALARLGHVKLRAERIGRDTTFGRALQLVEDAEANRGKVQRVADRFSAWYLPVVATIALLTWLLSGNILATVAVLVVACSCSFALATPIAMMASVGAAARQGLLIKGGKVIEALVQCDVMLVDKTGTLTTGNPRITDVVPLGTLDENTLLRLAAAAEQHSEHPLAEAVRALAAERGMPAQEPDRFEALPGRGVRAEMEGVTVQIGNRRMLEDASANTGASAAADAAQRLEGEGKTLLFMVVDGQLAGLFAAQDTLRPEVADALAAVRAAGIQRIELLTGDNERTAAAIAAPLGLGYRAGLLPEDKINIVREWQQQGHRVVMVGDGVNDAPALAQADVGIAMGGGTDVAMEAAQIVLMREDWRLVAESVRIARRTMGVVRTNIGFTALYNLVGLSLAAFGLLPPIYAAALQSIPDIGILANSSRLIRNRGATDD</sequence>
<name>A0A5B8S1F5_9BURK</name>
<keyword evidence="8" id="KW-1278">Translocase</keyword>
<dbReference type="SUPFAM" id="SSF81665">
    <property type="entry name" value="Calcium ATPase, transmembrane domain M"/>
    <property type="match status" value="1"/>
</dbReference>
<dbReference type="PANTHER" id="PTHR48085">
    <property type="entry name" value="CADMIUM/ZINC-TRANSPORTING ATPASE HMA2-RELATED"/>
    <property type="match status" value="1"/>
</dbReference>
<dbReference type="Pfam" id="PF00702">
    <property type="entry name" value="Hydrolase"/>
    <property type="match status" value="1"/>
</dbReference>
<keyword evidence="4 13" id="KW-0812">Transmembrane</keyword>
<evidence type="ECO:0000256" key="4">
    <source>
        <dbReference type="ARBA" id="ARBA00022692"/>
    </source>
</evidence>
<dbReference type="InterPro" id="IPR051014">
    <property type="entry name" value="Cation_Transport_ATPase_IB"/>
</dbReference>